<dbReference type="GO" id="GO:0000976">
    <property type="term" value="F:transcription cis-regulatory region binding"/>
    <property type="evidence" value="ECO:0007669"/>
    <property type="project" value="TreeGrafter"/>
</dbReference>
<feature type="DNA-binding region" description="H-T-H motif" evidence="4">
    <location>
        <begin position="41"/>
        <end position="60"/>
    </location>
</feature>
<proteinExistence type="predicted"/>
<dbReference type="PANTHER" id="PTHR30055">
    <property type="entry name" value="HTH-TYPE TRANSCRIPTIONAL REGULATOR RUTR"/>
    <property type="match status" value="1"/>
</dbReference>
<sequence>MAQPGQKAGKPNRGPGGAAGNRAALITAAREVFAEFGVHAPISWVARRAGVGQAVLYRHFPDRQSLGMAVFEENLRSLEELVARPDTTFDDLIQTMIDQLVSSKAFFVIMQPTAPDVRFAAMVDRMTVVLDSKLVQAKATGAIRADIAVEDLQLGLDMMAAYLSLSDTPDRAGVAQRLWRLLRAGLGGF</sequence>
<organism evidence="6 7">
    <name type="scientific">Nocardia aurantia</name>
    <dbReference type="NCBI Taxonomy" id="2585199"/>
    <lineage>
        <taxon>Bacteria</taxon>
        <taxon>Bacillati</taxon>
        <taxon>Actinomycetota</taxon>
        <taxon>Actinomycetes</taxon>
        <taxon>Mycobacteriales</taxon>
        <taxon>Nocardiaceae</taxon>
        <taxon>Nocardia</taxon>
    </lineage>
</organism>
<evidence type="ECO:0000256" key="2">
    <source>
        <dbReference type="ARBA" id="ARBA00023125"/>
    </source>
</evidence>
<dbReference type="OrthoDB" id="9795011at2"/>
<dbReference type="SUPFAM" id="SSF46689">
    <property type="entry name" value="Homeodomain-like"/>
    <property type="match status" value="1"/>
</dbReference>
<gene>
    <name evidence="6" type="ORF">NRB56_29280</name>
</gene>
<keyword evidence="1" id="KW-0805">Transcription regulation</keyword>
<dbReference type="PROSITE" id="PS50977">
    <property type="entry name" value="HTH_TETR_2"/>
    <property type="match status" value="1"/>
</dbReference>
<dbReference type="Proteomes" id="UP000431401">
    <property type="component" value="Unassembled WGS sequence"/>
</dbReference>
<reference evidence="6 7" key="1">
    <citation type="submission" date="2019-10" db="EMBL/GenBank/DDBJ databases">
        <title>Nocardia macrotermitis sp. nov. and Nocardia aurantia sp. nov., isolated from the gut of fungus growing-termite Macrotermes natalensis.</title>
        <authorList>
            <person name="Benndorf R."/>
            <person name="Schwitalla J."/>
            <person name="Martin K."/>
            <person name="De Beer W."/>
            <person name="Kaster A.-K."/>
            <person name="Vollmers J."/>
            <person name="Poulsen M."/>
            <person name="Beemelmanns C."/>
        </authorList>
    </citation>
    <scope>NUCLEOTIDE SEQUENCE [LARGE SCALE GENOMIC DNA]</scope>
    <source>
        <strain evidence="6 7">RB56</strain>
    </source>
</reference>
<evidence type="ECO:0000313" key="7">
    <source>
        <dbReference type="Proteomes" id="UP000431401"/>
    </source>
</evidence>
<comment type="caution">
    <text evidence="6">The sequence shown here is derived from an EMBL/GenBank/DDBJ whole genome shotgun (WGS) entry which is preliminary data.</text>
</comment>
<feature type="domain" description="HTH tetR-type" evidence="5">
    <location>
        <begin position="19"/>
        <end position="78"/>
    </location>
</feature>
<dbReference type="InterPro" id="IPR036271">
    <property type="entry name" value="Tet_transcr_reg_TetR-rel_C_sf"/>
</dbReference>
<dbReference type="GO" id="GO:0003700">
    <property type="term" value="F:DNA-binding transcription factor activity"/>
    <property type="evidence" value="ECO:0007669"/>
    <property type="project" value="TreeGrafter"/>
</dbReference>
<keyword evidence="2 4" id="KW-0238">DNA-binding</keyword>
<accession>A0A7K0DNL8</accession>
<evidence type="ECO:0000256" key="1">
    <source>
        <dbReference type="ARBA" id="ARBA00023015"/>
    </source>
</evidence>
<evidence type="ECO:0000259" key="5">
    <source>
        <dbReference type="PROSITE" id="PS50977"/>
    </source>
</evidence>
<keyword evidence="3" id="KW-0804">Transcription</keyword>
<keyword evidence="7" id="KW-1185">Reference proteome</keyword>
<dbReference type="PANTHER" id="PTHR30055:SF234">
    <property type="entry name" value="HTH-TYPE TRANSCRIPTIONAL REGULATOR BETI"/>
    <property type="match status" value="1"/>
</dbReference>
<dbReference type="SUPFAM" id="SSF48498">
    <property type="entry name" value="Tetracyclin repressor-like, C-terminal domain"/>
    <property type="match status" value="1"/>
</dbReference>
<dbReference type="InterPro" id="IPR050109">
    <property type="entry name" value="HTH-type_TetR-like_transc_reg"/>
</dbReference>
<evidence type="ECO:0000313" key="6">
    <source>
        <dbReference type="EMBL" id="MQY27345.1"/>
    </source>
</evidence>
<dbReference type="AlphaFoldDB" id="A0A7K0DNL8"/>
<protein>
    <recommendedName>
        <fullName evidence="5">HTH tetR-type domain-containing protein</fullName>
    </recommendedName>
</protein>
<dbReference type="PRINTS" id="PR00455">
    <property type="entry name" value="HTHTETR"/>
</dbReference>
<evidence type="ECO:0000256" key="4">
    <source>
        <dbReference type="PROSITE-ProRule" id="PRU00335"/>
    </source>
</evidence>
<dbReference type="InterPro" id="IPR001647">
    <property type="entry name" value="HTH_TetR"/>
</dbReference>
<dbReference type="Gene3D" id="1.10.357.10">
    <property type="entry name" value="Tetracycline Repressor, domain 2"/>
    <property type="match status" value="1"/>
</dbReference>
<dbReference type="Pfam" id="PF00440">
    <property type="entry name" value="TetR_N"/>
    <property type="match status" value="1"/>
</dbReference>
<dbReference type="EMBL" id="WEGI01000006">
    <property type="protein sequence ID" value="MQY27345.1"/>
    <property type="molecule type" value="Genomic_DNA"/>
</dbReference>
<evidence type="ECO:0000256" key="3">
    <source>
        <dbReference type="ARBA" id="ARBA00023163"/>
    </source>
</evidence>
<name>A0A7K0DNL8_9NOCA</name>
<dbReference type="RefSeq" id="WP_153342408.1">
    <property type="nucleotide sequence ID" value="NZ_WEGI01000006.1"/>
</dbReference>
<dbReference type="InterPro" id="IPR009057">
    <property type="entry name" value="Homeodomain-like_sf"/>
</dbReference>